<evidence type="ECO:0000259" key="2">
    <source>
        <dbReference type="PROSITE" id="PS00028"/>
    </source>
</evidence>
<dbReference type="InterPro" id="IPR013087">
    <property type="entry name" value="Znf_C2H2_type"/>
</dbReference>
<gene>
    <name evidence="3" type="ORF">CU097_011290</name>
</gene>
<evidence type="ECO:0000313" key="3">
    <source>
        <dbReference type="EMBL" id="RCH89254.1"/>
    </source>
</evidence>
<proteinExistence type="predicted"/>
<dbReference type="OrthoDB" id="2246541at2759"/>
<feature type="compositionally biased region" description="Polar residues" evidence="1">
    <location>
        <begin position="65"/>
        <end position="74"/>
    </location>
</feature>
<name>A0A367JH38_RHIAZ</name>
<reference evidence="3 4" key="1">
    <citation type="journal article" date="2018" name="G3 (Bethesda)">
        <title>Phylogenetic and Phylogenomic Definition of Rhizopus Species.</title>
        <authorList>
            <person name="Gryganskyi A.P."/>
            <person name="Golan J."/>
            <person name="Dolatabadi S."/>
            <person name="Mondo S."/>
            <person name="Robb S."/>
            <person name="Idnurm A."/>
            <person name="Muszewska A."/>
            <person name="Steczkiewicz K."/>
            <person name="Masonjones S."/>
            <person name="Liao H.L."/>
            <person name="Gajdeczka M.T."/>
            <person name="Anike F."/>
            <person name="Vuek A."/>
            <person name="Anishchenko I.M."/>
            <person name="Voigt K."/>
            <person name="de Hoog G.S."/>
            <person name="Smith M.E."/>
            <person name="Heitman J."/>
            <person name="Vilgalys R."/>
            <person name="Stajich J.E."/>
        </authorList>
    </citation>
    <scope>NUCLEOTIDE SEQUENCE [LARGE SCALE GENOMIC DNA]</scope>
    <source>
        <strain evidence="3 4">CBS 357.93</strain>
    </source>
</reference>
<dbReference type="AlphaFoldDB" id="A0A367JH38"/>
<sequence length="105" mass="12076">MKKHNVNLPERPTGIRRYDNADYSFIKTDCKHPHVETHFGCPSCPTHFSELNDLRDHFINDHSEALSSSPQQENNDSEPHSSRKRSDEDIDTELLDLSCISFVPP</sequence>
<evidence type="ECO:0000256" key="1">
    <source>
        <dbReference type="SAM" id="MobiDB-lite"/>
    </source>
</evidence>
<organism evidence="3 4">
    <name type="scientific">Rhizopus azygosporus</name>
    <name type="common">Rhizopus microsporus var. azygosporus</name>
    <dbReference type="NCBI Taxonomy" id="86630"/>
    <lineage>
        <taxon>Eukaryota</taxon>
        <taxon>Fungi</taxon>
        <taxon>Fungi incertae sedis</taxon>
        <taxon>Mucoromycota</taxon>
        <taxon>Mucoromycotina</taxon>
        <taxon>Mucoromycetes</taxon>
        <taxon>Mucorales</taxon>
        <taxon>Mucorineae</taxon>
        <taxon>Rhizopodaceae</taxon>
        <taxon>Rhizopus</taxon>
    </lineage>
</organism>
<dbReference type="PROSITE" id="PS00028">
    <property type="entry name" value="ZINC_FINGER_C2H2_1"/>
    <property type="match status" value="1"/>
</dbReference>
<feature type="compositionally biased region" description="Basic and acidic residues" evidence="1">
    <location>
        <begin position="77"/>
        <end position="87"/>
    </location>
</feature>
<dbReference type="EMBL" id="PJQL01001322">
    <property type="protein sequence ID" value="RCH89254.1"/>
    <property type="molecule type" value="Genomic_DNA"/>
</dbReference>
<dbReference type="Proteomes" id="UP000252139">
    <property type="component" value="Unassembled WGS sequence"/>
</dbReference>
<evidence type="ECO:0000313" key="4">
    <source>
        <dbReference type="Proteomes" id="UP000252139"/>
    </source>
</evidence>
<feature type="domain" description="C2H2-type" evidence="2">
    <location>
        <begin position="41"/>
        <end position="62"/>
    </location>
</feature>
<comment type="caution">
    <text evidence="3">The sequence shown here is derived from an EMBL/GenBank/DDBJ whole genome shotgun (WGS) entry which is preliminary data.</text>
</comment>
<feature type="region of interest" description="Disordered" evidence="1">
    <location>
        <begin position="59"/>
        <end position="92"/>
    </location>
</feature>
<protein>
    <recommendedName>
        <fullName evidence="2">C2H2-type domain-containing protein</fullName>
    </recommendedName>
</protein>
<keyword evidence="4" id="KW-1185">Reference proteome</keyword>
<accession>A0A367JH38</accession>